<dbReference type="Proteomes" id="UP000660611">
    <property type="component" value="Unassembled WGS sequence"/>
</dbReference>
<evidence type="ECO:0000313" key="8">
    <source>
        <dbReference type="Proteomes" id="UP000660611"/>
    </source>
</evidence>
<keyword evidence="4 5" id="KW-0472">Membrane</keyword>
<dbReference type="GO" id="GO:0055085">
    <property type="term" value="P:transmembrane transport"/>
    <property type="evidence" value="ECO:0007669"/>
    <property type="project" value="InterPro"/>
</dbReference>
<dbReference type="AlphaFoldDB" id="A0A919PCL6"/>
<dbReference type="InterPro" id="IPR035906">
    <property type="entry name" value="MetI-like_sf"/>
</dbReference>
<feature type="transmembrane region" description="Helical" evidence="5">
    <location>
        <begin position="255"/>
        <end position="274"/>
    </location>
</feature>
<dbReference type="CDD" id="cd06261">
    <property type="entry name" value="TM_PBP2"/>
    <property type="match status" value="1"/>
</dbReference>
<evidence type="ECO:0000256" key="5">
    <source>
        <dbReference type="RuleBase" id="RU363032"/>
    </source>
</evidence>
<dbReference type="Pfam" id="PF00528">
    <property type="entry name" value="BPD_transp_1"/>
    <property type="match status" value="1"/>
</dbReference>
<comment type="similarity">
    <text evidence="5">Belongs to the binding-protein-dependent transport system permease family.</text>
</comment>
<protein>
    <submittedName>
        <fullName evidence="7">ABC transporter permease</fullName>
    </submittedName>
</protein>
<evidence type="ECO:0000256" key="4">
    <source>
        <dbReference type="ARBA" id="ARBA00023136"/>
    </source>
</evidence>
<dbReference type="PANTHER" id="PTHR43759:SF1">
    <property type="entry name" value="GLUCOSE IMPORT SYSTEM PERMEASE PROTEIN GLCT"/>
    <property type="match status" value="1"/>
</dbReference>
<gene>
    <name evidence="7" type="ORF">Dsi01nite_003410</name>
</gene>
<evidence type="ECO:0000259" key="6">
    <source>
        <dbReference type="PROSITE" id="PS50928"/>
    </source>
</evidence>
<comment type="caution">
    <text evidence="7">The sequence shown here is derived from an EMBL/GenBank/DDBJ whole genome shotgun (WGS) entry which is preliminary data.</text>
</comment>
<keyword evidence="8" id="KW-1185">Reference proteome</keyword>
<evidence type="ECO:0000256" key="2">
    <source>
        <dbReference type="ARBA" id="ARBA00022692"/>
    </source>
</evidence>
<reference evidence="7" key="1">
    <citation type="submission" date="2021-01" db="EMBL/GenBank/DDBJ databases">
        <title>Whole genome shotgun sequence of Dactylosporangium siamense NBRC 106093.</title>
        <authorList>
            <person name="Komaki H."/>
            <person name="Tamura T."/>
        </authorList>
    </citation>
    <scope>NUCLEOTIDE SEQUENCE</scope>
    <source>
        <strain evidence="7">NBRC 106093</strain>
    </source>
</reference>
<dbReference type="PROSITE" id="PS50928">
    <property type="entry name" value="ABC_TM1"/>
    <property type="match status" value="1"/>
</dbReference>
<dbReference type="SUPFAM" id="SSF160964">
    <property type="entry name" value="MalF N-terminal region-like"/>
    <property type="match status" value="1"/>
</dbReference>
<evidence type="ECO:0000256" key="1">
    <source>
        <dbReference type="ARBA" id="ARBA00004141"/>
    </source>
</evidence>
<sequence length="284" mass="30980">MRWLFASPATLFVILAMVFPILYTVRLSFQSWSGSLTRAPRWVGLDNYRTLLADGRFLDATARTVIFTVGAVAVELVLGLAVALLLERPFRGRGLARTVILLPLLATPVAIGLAWLLMLNPTVGPVNSLITGLGLPAQPWLSSTHSVLPTLMLIDVWQWTPMMTLLCLAGLATLPAETYEAAAVDGAGAWQRFRRITVPLLGPTMTAAVLLRSIDALKTFDIIYAMTGGGPVYQSETLNIYGYITGFEQFQFGRAAAIVVVFFLIVLVFAIVLAKLNSRWGVVR</sequence>
<dbReference type="InterPro" id="IPR052730">
    <property type="entry name" value="Sugar_ABC_transporter"/>
</dbReference>
<feature type="domain" description="ABC transmembrane type-1" evidence="6">
    <location>
        <begin position="61"/>
        <end position="273"/>
    </location>
</feature>
<keyword evidence="2 5" id="KW-0812">Transmembrane</keyword>
<feature type="transmembrane region" description="Helical" evidence="5">
    <location>
        <begin position="65"/>
        <end position="86"/>
    </location>
</feature>
<dbReference type="SUPFAM" id="SSF161098">
    <property type="entry name" value="MetI-like"/>
    <property type="match status" value="1"/>
</dbReference>
<dbReference type="Gene3D" id="1.10.3720.10">
    <property type="entry name" value="MetI-like"/>
    <property type="match status" value="1"/>
</dbReference>
<dbReference type="InterPro" id="IPR000515">
    <property type="entry name" value="MetI-like"/>
</dbReference>
<dbReference type="GO" id="GO:0005886">
    <property type="term" value="C:plasma membrane"/>
    <property type="evidence" value="ECO:0007669"/>
    <property type="project" value="UniProtKB-SubCell"/>
</dbReference>
<dbReference type="PANTHER" id="PTHR43759">
    <property type="entry name" value="TREHALOSE TRANSPORT SYSTEM PERMEASE PROTEIN SUGA"/>
    <property type="match status" value="1"/>
</dbReference>
<proteinExistence type="inferred from homology"/>
<keyword evidence="3 5" id="KW-1133">Transmembrane helix</keyword>
<evidence type="ECO:0000313" key="7">
    <source>
        <dbReference type="EMBL" id="GIG42300.1"/>
    </source>
</evidence>
<evidence type="ECO:0000256" key="3">
    <source>
        <dbReference type="ARBA" id="ARBA00022989"/>
    </source>
</evidence>
<name>A0A919PCL6_9ACTN</name>
<comment type="subcellular location">
    <subcellularLocation>
        <location evidence="5">Cell membrane</location>
        <topology evidence="5">Multi-pass membrane protein</topology>
    </subcellularLocation>
    <subcellularLocation>
        <location evidence="1">Membrane</location>
        <topology evidence="1">Multi-pass membrane protein</topology>
    </subcellularLocation>
</comment>
<feature type="transmembrane region" description="Helical" evidence="5">
    <location>
        <begin position="98"/>
        <end position="118"/>
    </location>
</feature>
<keyword evidence="5" id="KW-0813">Transport</keyword>
<organism evidence="7 8">
    <name type="scientific">Dactylosporangium siamense</name>
    <dbReference type="NCBI Taxonomy" id="685454"/>
    <lineage>
        <taxon>Bacteria</taxon>
        <taxon>Bacillati</taxon>
        <taxon>Actinomycetota</taxon>
        <taxon>Actinomycetes</taxon>
        <taxon>Micromonosporales</taxon>
        <taxon>Micromonosporaceae</taxon>
        <taxon>Dactylosporangium</taxon>
    </lineage>
</organism>
<dbReference type="EMBL" id="BONQ01000010">
    <property type="protein sequence ID" value="GIG42300.1"/>
    <property type="molecule type" value="Genomic_DNA"/>
</dbReference>
<accession>A0A919PCL6</accession>